<comment type="caution">
    <text evidence="2">The sequence shown here is derived from an EMBL/GenBank/DDBJ whole genome shotgun (WGS) entry which is preliminary data.</text>
</comment>
<sequence length="315" mass="35928">MATFLDWQIASCPKCHGGLELRGDTVVCTDPQCRSEFPTTEGVPILVREDNSIFDTQSFLKKEDTFFRSIPKWREWISHRIPDVSLNINADRNAQKLLDLLKSRPGRTRVLVVGGGVVGAGLGEALRDLDIEWVETDVSWGPQTKVICDAHDLPFRDGVFDAVIVQAVLEHVVDPTRCVDEIYRVLKDDGVVYADTPFIQQVHGRQYDFTRFTRLGHRRLFRHFEEIDSGISCGPGVALAWSLRYFMLSFFSSQRMRGAVSFASRISFFWLKYFDYYLAKKKQAMDAASAFFFLGRKSPIILSDRELLSDYQGGF</sequence>
<dbReference type="GO" id="GO:0008757">
    <property type="term" value="F:S-adenosylmethionine-dependent methyltransferase activity"/>
    <property type="evidence" value="ECO:0007669"/>
    <property type="project" value="InterPro"/>
</dbReference>
<name>A0A2S8F1P7_9BACT</name>
<dbReference type="RefSeq" id="WP_105357264.1">
    <property type="nucleotide sequence ID" value="NZ_PUIA01000069.1"/>
</dbReference>
<accession>A0A2S8F1P7</accession>
<organism evidence="2 3">
    <name type="scientific">Blastopirellula marina</name>
    <dbReference type="NCBI Taxonomy" id="124"/>
    <lineage>
        <taxon>Bacteria</taxon>
        <taxon>Pseudomonadati</taxon>
        <taxon>Planctomycetota</taxon>
        <taxon>Planctomycetia</taxon>
        <taxon>Pirellulales</taxon>
        <taxon>Pirellulaceae</taxon>
        <taxon>Blastopirellula</taxon>
    </lineage>
</organism>
<dbReference type="Proteomes" id="UP000240009">
    <property type="component" value="Unassembled WGS sequence"/>
</dbReference>
<evidence type="ECO:0000313" key="3">
    <source>
        <dbReference type="Proteomes" id="UP000240009"/>
    </source>
</evidence>
<dbReference type="SUPFAM" id="SSF53335">
    <property type="entry name" value="S-adenosyl-L-methionine-dependent methyltransferases"/>
    <property type="match status" value="1"/>
</dbReference>
<dbReference type="Gene3D" id="2.20.25.10">
    <property type="match status" value="1"/>
</dbReference>
<dbReference type="Gene3D" id="3.40.50.150">
    <property type="entry name" value="Vaccinia Virus protein VP39"/>
    <property type="match status" value="1"/>
</dbReference>
<feature type="domain" description="Methyltransferase type 11" evidence="1">
    <location>
        <begin position="146"/>
        <end position="193"/>
    </location>
</feature>
<dbReference type="OrthoDB" id="161159at2"/>
<dbReference type="CDD" id="cd02440">
    <property type="entry name" value="AdoMet_MTases"/>
    <property type="match status" value="1"/>
</dbReference>
<keyword evidence="2" id="KW-0489">Methyltransferase</keyword>
<dbReference type="Pfam" id="PF08241">
    <property type="entry name" value="Methyltransf_11"/>
    <property type="match status" value="1"/>
</dbReference>
<dbReference type="SUPFAM" id="SSF158997">
    <property type="entry name" value="Trm112p-like"/>
    <property type="match status" value="1"/>
</dbReference>
<reference evidence="2 3" key="1">
    <citation type="submission" date="2018-02" db="EMBL/GenBank/DDBJ databases">
        <title>Comparative genomes isolates from brazilian mangrove.</title>
        <authorList>
            <person name="Araujo J.E."/>
            <person name="Taketani R.G."/>
            <person name="Silva M.C.P."/>
            <person name="Loureco M.V."/>
            <person name="Andreote F.D."/>
        </authorList>
    </citation>
    <scope>NUCLEOTIDE SEQUENCE [LARGE SCALE GENOMIC DNA]</scope>
    <source>
        <strain evidence="2 3">HEX-2 MGV</strain>
    </source>
</reference>
<dbReference type="InterPro" id="IPR013216">
    <property type="entry name" value="Methyltransf_11"/>
</dbReference>
<dbReference type="EMBL" id="PUIA01000069">
    <property type="protein sequence ID" value="PQO25844.1"/>
    <property type="molecule type" value="Genomic_DNA"/>
</dbReference>
<dbReference type="GO" id="GO:0032259">
    <property type="term" value="P:methylation"/>
    <property type="evidence" value="ECO:0007669"/>
    <property type="project" value="UniProtKB-KW"/>
</dbReference>
<gene>
    <name evidence="2" type="ORF">C5Y96_20525</name>
</gene>
<keyword evidence="2" id="KW-0808">Transferase</keyword>
<proteinExistence type="predicted"/>
<evidence type="ECO:0000259" key="1">
    <source>
        <dbReference type="Pfam" id="PF08241"/>
    </source>
</evidence>
<dbReference type="InterPro" id="IPR029063">
    <property type="entry name" value="SAM-dependent_MTases_sf"/>
</dbReference>
<evidence type="ECO:0000313" key="2">
    <source>
        <dbReference type="EMBL" id="PQO25844.1"/>
    </source>
</evidence>
<dbReference type="AlphaFoldDB" id="A0A2S8F1P7"/>
<protein>
    <submittedName>
        <fullName evidence="2">Methyltransferase type 11</fullName>
    </submittedName>
</protein>